<gene>
    <name evidence="1" type="ORF">AbraCBS73388_000810</name>
</gene>
<proteinExistence type="predicted"/>
<evidence type="ECO:0000313" key="2">
    <source>
        <dbReference type="Proteomes" id="UP001143548"/>
    </source>
</evidence>
<name>A0A9W6DV26_9EURO</name>
<evidence type="ECO:0000313" key="1">
    <source>
        <dbReference type="EMBL" id="GKZ28177.1"/>
    </source>
</evidence>
<protein>
    <submittedName>
        <fullName evidence="1">Uncharacterized protein</fullName>
    </submittedName>
</protein>
<dbReference type="Proteomes" id="UP001143548">
    <property type="component" value="Unassembled WGS sequence"/>
</dbReference>
<accession>A0A9W6DV26</accession>
<dbReference type="AlphaFoldDB" id="A0A9W6DV26"/>
<dbReference type="EMBL" id="BROQ01001081">
    <property type="protein sequence ID" value="GKZ28177.1"/>
    <property type="molecule type" value="Genomic_DNA"/>
</dbReference>
<organism evidence="1 2">
    <name type="scientific">Aspergillus brasiliensis</name>
    <dbReference type="NCBI Taxonomy" id="319629"/>
    <lineage>
        <taxon>Eukaryota</taxon>
        <taxon>Fungi</taxon>
        <taxon>Dikarya</taxon>
        <taxon>Ascomycota</taxon>
        <taxon>Pezizomycotina</taxon>
        <taxon>Eurotiomycetes</taxon>
        <taxon>Eurotiomycetidae</taxon>
        <taxon>Eurotiales</taxon>
        <taxon>Aspergillaceae</taxon>
        <taxon>Aspergillus</taxon>
        <taxon>Aspergillus subgen. Circumdati</taxon>
    </lineage>
</organism>
<comment type="caution">
    <text evidence="1">The sequence shown here is derived from an EMBL/GenBank/DDBJ whole genome shotgun (WGS) entry which is preliminary data.</text>
</comment>
<feature type="non-terminal residue" evidence="1">
    <location>
        <position position="113"/>
    </location>
</feature>
<sequence>MVEFYSYTSHIKVVDVHGMGIPNLQVSLSSSSPISVNINEVYSVLRPDETFHTSTNSSGAITIIEETQTLAGTTINVTVRANGQEMIQIIDPHENACQRLSTIESYDGLRAAT</sequence>
<reference evidence="1" key="1">
    <citation type="submission" date="2022-07" db="EMBL/GenBank/DDBJ databases">
        <title>Taxonomy of Aspergillus series Nigri: significant species reduction supported by multi-species coalescent approaches.</title>
        <authorList>
            <person name="Bian C."/>
            <person name="Kusuya Y."/>
            <person name="Sklenar F."/>
            <person name="D'hooge E."/>
            <person name="Yaguchi T."/>
            <person name="Takahashi H."/>
            <person name="Hubka V."/>
        </authorList>
    </citation>
    <scope>NUCLEOTIDE SEQUENCE</scope>
    <source>
        <strain evidence="1">CBS 733.88</strain>
    </source>
</reference>